<dbReference type="Proteomes" id="UP001610446">
    <property type="component" value="Unassembled WGS sequence"/>
</dbReference>
<evidence type="ECO:0000313" key="2">
    <source>
        <dbReference type="Proteomes" id="UP001610446"/>
    </source>
</evidence>
<evidence type="ECO:0000313" key="1">
    <source>
        <dbReference type="EMBL" id="KAL2852104.1"/>
    </source>
</evidence>
<reference evidence="1 2" key="1">
    <citation type="submission" date="2024-07" db="EMBL/GenBank/DDBJ databases">
        <title>Section-level genome sequencing and comparative genomics of Aspergillus sections Usti and Cavernicolus.</title>
        <authorList>
            <consortium name="Lawrence Berkeley National Laboratory"/>
            <person name="Nybo J.L."/>
            <person name="Vesth T.C."/>
            <person name="Theobald S."/>
            <person name="Frisvad J.C."/>
            <person name="Larsen T.O."/>
            <person name="Kjaerboelling I."/>
            <person name="Rothschild-Mancinelli K."/>
            <person name="Lyhne E.K."/>
            <person name="Kogle M.E."/>
            <person name="Barry K."/>
            <person name="Clum A."/>
            <person name="Na H."/>
            <person name="Ledsgaard L."/>
            <person name="Lin J."/>
            <person name="Lipzen A."/>
            <person name="Kuo A."/>
            <person name="Riley R."/>
            <person name="Mondo S."/>
            <person name="Labutti K."/>
            <person name="Haridas S."/>
            <person name="Pangalinan J."/>
            <person name="Salamov A.A."/>
            <person name="Simmons B.A."/>
            <person name="Magnuson J.K."/>
            <person name="Chen J."/>
            <person name="Drula E."/>
            <person name="Henrissat B."/>
            <person name="Wiebenga A."/>
            <person name="Lubbers R.J."/>
            <person name="Gomes A.C."/>
            <person name="Makela M.R."/>
            <person name="Stajich J."/>
            <person name="Grigoriev I.V."/>
            <person name="Mortensen U.H."/>
            <person name="De Vries R.P."/>
            <person name="Baker S.E."/>
            <person name="Andersen M.R."/>
        </authorList>
    </citation>
    <scope>NUCLEOTIDE SEQUENCE [LARGE SCALE GENOMIC DNA]</scope>
    <source>
        <strain evidence="1 2">CBS 123904</strain>
    </source>
</reference>
<protein>
    <submittedName>
        <fullName evidence="1">Uncharacterized protein</fullName>
    </submittedName>
</protein>
<comment type="caution">
    <text evidence="1">The sequence shown here is derived from an EMBL/GenBank/DDBJ whole genome shotgun (WGS) entry which is preliminary data.</text>
</comment>
<sequence>MITQFLDMGSGLTSDDPKLQALISVDSGTRGSRRAFPSDGMIRRRYQAQGNDFTERNHLCLSKKRYLREPNTHWARHGI</sequence>
<gene>
    <name evidence="1" type="ORF">BJY01DRAFT_100733</name>
</gene>
<accession>A0ABR4KJY4</accession>
<dbReference type="EMBL" id="JBFXLU010000026">
    <property type="protein sequence ID" value="KAL2852104.1"/>
    <property type="molecule type" value="Genomic_DNA"/>
</dbReference>
<keyword evidence="2" id="KW-1185">Reference proteome</keyword>
<organism evidence="1 2">
    <name type="scientific">Aspergillus pseudoustus</name>
    <dbReference type="NCBI Taxonomy" id="1810923"/>
    <lineage>
        <taxon>Eukaryota</taxon>
        <taxon>Fungi</taxon>
        <taxon>Dikarya</taxon>
        <taxon>Ascomycota</taxon>
        <taxon>Pezizomycotina</taxon>
        <taxon>Eurotiomycetes</taxon>
        <taxon>Eurotiomycetidae</taxon>
        <taxon>Eurotiales</taxon>
        <taxon>Aspergillaceae</taxon>
        <taxon>Aspergillus</taxon>
        <taxon>Aspergillus subgen. Nidulantes</taxon>
    </lineage>
</organism>
<proteinExistence type="predicted"/>
<name>A0ABR4KJY4_9EURO</name>